<keyword evidence="3" id="KW-1185">Reference proteome</keyword>
<comment type="caution">
    <text evidence="2">The sequence shown here is derived from an EMBL/GenBank/DDBJ whole genome shotgun (WGS) entry which is preliminary data.</text>
</comment>
<organism evidence="2 3">
    <name type="scientific">Colletotrichum orbiculare (strain 104-T / ATCC 96160 / CBS 514.97 / LARS 414 / MAFF 240422)</name>
    <name type="common">Cucumber anthracnose fungus</name>
    <name type="synonym">Colletotrichum lagenarium</name>
    <dbReference type="NCBI Taxonomy" id="1213857"/>
    <lineage>
        <taxon>Eukaryota</taxon>
        <taxon>Fungi</taxon>
        <taxon>Dikarya</taxon>
        <taxon>Ascomycota</taxon>
        <taxon>Pezizomycotina</taxon>
        <taxon>Sordariomycetes</taxon>
        <taxon>Hypocreomycetidae</taxon>
        <taxon>Glomerellales</taxon>
        <taxon>Glomerellaceae</taxon>
        <taxon>Colletotrichum</taxon>
        <taxon>Colletotrichum orbiculare species complex</taxon>
    </lineage>
</organism>
<gene>
    <name evidence="2" type="ORF">Cob_v001499</name>
</gene>
<dbReference type="OrthoDB" id="4152607at2759"/>
<name>A0A484G5B3_COLOR</name>
<feature type="domain" description="DUF7587" evidence="1">
    <location>
        <begin position="32"/>
        <end position="155"/>
    </location>
</feature>
<dbReference type="STRING" id="1213857.A0A484G5B3"/>
<protein>
    <recommendedName>
        <fullName evidence="1">DUF7587 domain-containing protein</fullName>
    </recommendedName>
</protein>
<proteinExistence type="predicted"/>
<dbReference type="Proteomes" id="UP000014480">
    <property type="component" value="Unassembled WGS sequence"/>
</dbReference>
<dbReference type="EMBL" id="AMCV02000002">
    <property type="protein sequence ID" value="TDZ25472.1"/>
    <property type="molecule type" value="Genomic_DNA"/>
</dbReference>
<evidence type="ECO:0000313" key="2">
    <source>
        <dbReference type="EMBL" id="TDZ25472.1"/>
    </source>
</evidence>
<reference evidence="3" key="1">
    <citation type="journal article" date="2013" name="New Phytol.">
        <title>Comparative genomic and transcriptomic analyses reveal the hemibiotrophic stage shift of Colletotrichum fungi.</title>
        <authorList>
            <person name="Gan P."/>
            <person name="Ikeda K."/>
            <person name="Irieda H."/>
            <person name="Narusaka M."/>
            <person name="O'Connell R.J."/>
            <person name="Narusaka Y."/>
            <person name="Takano Y."/>
            <person name="Kubo Y."/>
            <person name="Shirasu K."/>
        </authorList>
    </citation>
    <scope>NUCLEOTIDE SEQUENCE [LARGE SCALE GENOMIC DNA]</scope>
    <source>
        <strain evidence="3">104-T / ATCC 96160 / CBS 514.97 / LARS 414 / MAFF 240422</strain>
    </source>
</reference>
<accession>A0A484G5B3</accession>
<evidence type="ECO:0000313" key="3">
    <source>
        <dbReference type="Proteomes" id="UP000014480"/>
    </source>
</evidence>
<sequence length="338" mass="38041">MSTHGPVLFRPDKISPDVLPHYGKLKTCVDGIPRFLFRVTGPRSAGNTALTEVCSRVWVNDSAEKSTDLFAFSGDFSPSLIAQKLEDHLLCLYKFDSNLVSWTSSLLFALHYAVHRSYTYGGESLENLSILVVDTAQFPKGALVRDFEAIDAFKSYSTIPEDEDGLQRLYGWRSTNHYFGEYMSQGRLPLNPEFCSTVALKRLHDNGLVGLFPSLWNRDLPETWAGAVLTLRAELESCSQRMTTDDVQIAAQLAGCFPNRRFHVPLTFMFLALCPCEIDDDVSQVVKDELLVSGERTCPVVAHLLGSQRRNPFSPEIDRYHELLRLFHAAVEKVDEMP</sequence>
<dbReference type="AlphaFoldDB" id="A0A484G5B3"/>
<dbReference type="Pfam" id="PF24494">
    <property type="entry name" value="DUF7587"/>
    <property type="match status" value="1"/>
</dbReference>
<dbReference type="InterPro" id="IPR056009">
    <property type="entry name" value="DUF7587"/>
</dbReference>
<evidence type="ECO:0000259" key="1">
    <source>
        <dbReference type="Pfam" id="PF24494"/>
    </source>
</evidence>
<reference evidence="3" key="2">
    <citation type="journal article" date="2019" name="Mol. Plant Microbe Interact.">
        <title>Genome sequence resources for four phytopathogenic fungi from the Colletotrichum orbiculare species complex.</title>
        <authorList>
            <person name="Gan P."/>
            <person name="Tsushima A."/>
            <person name="Narusaka M."/>
            <person name="Narusaka Y."/>
            <person name="Takano Y."/>
            <person name="Kubo Y."/>
            <person name="Shirasu K."/>
        </authorList>
    </citation>
    <scope>GENOME REANNOTATION</scope>
    <source>
        <strain evidence="3">104-T / ATCC 96160 / CBS 514.97 / LARS 414 / MAFF 240422</strain>
    </source>
</reference>